<dbReference type="Gramene" id="Pp3c1_37850V3.2">
    <property type="protein sequence ID" value="Pp3c1_37850V3.2"/>
    <property type="gene ID" value="Pp3c1_37850"/>
</dbReference>
<dbReference type="PaxDb" id="3218-PP1S147_26V6.1"/>
<evidence type="ECO:0000313" key="5">
    <source>
        <dbReference type="Proteomes" id="UP000006727"/>
    </source>
</evidence>
<evidence type="ECO:0000313" key="4">
    <source>
        <dbReference type="EnsemblPlants" id="Pp3c1_37850V3.1"/>
    </source>
</evidence>
<gene>
    <name evidence="4" type="primary">LOC112290639</name>
    <name evidence="3" type="ORF">PHYPA_001756</name>
</gene>
<dbReference type="Gramene" id="Pp3c1_37850V3.1">
    <property type="protein sequence ID" value="Pp3c1_37850V3.1"/>
    <property type="gene ID" value="Pp3c1_37850"/>
</dbReference>
<proteinExistence type="inferred from homology"/>
<comment type="similarity">
    <text evidence="1">Belongs to the LOR family.</text>
</comment>
<dbReference type="STRING" id="3218.A9T0M4"/>
<organism evidence="3">
    <name type="scientific">Physcomitrium patens</name>
    <name type="common">Spreading-leaved earth moss</name>
    <name type="synonym">Physcomitrella patens</name>
    <dbReference type="NCBI Taxonomy" id="3218"/>
    <lineage>
        <taxon>Eukaryota</taxon>
        <taxon>Viridiplantae</taxon>
        <taxon>Streptophyta</taxon>
        <taxon>Embryophyta</taxon>
        <taxon>Bryophyta</taxon>
        <taxon>Bryophytina</taxon>
        <taxon>Bryopsida</taxon>
        <taxon>Funariidae</taxon>
        <taxon>Funariales</taxon>
        <taxon>Funariaceae</taxon>
        <taxon>Physcomitrium</taxon>
    </lineage>
</organism>
<dbReference type="Proteomes" id="UP000006727">
    <property type="component" value="Chromosome 1"/>
</dbReference>
<reference evidence="3 5" key="1">
    <citation type="journal article" date="2008" name="Science">
        <title>The Physcomitrella genome reveals evolutionary insights into the conquest of land by plants.</title>
        <authorList>
            <person name="Rensing S."/>
            <person name="Lang D."/>
            <person name="Zimmer A."/>
            <person name="Terry A."/>
            <person name="Salamov A."/>
            <person name="Shapiro H."/>
            <person name="Nishiyama T."/>
            <person name="Perroud P.-F."/>
            <person name="Lindquist E."/>
            <person name="Kamisugi Y."/>
            <person name="Tanahashi T."/>
            <person name="Sakakibara K."/>
            <person name="Fujita T."/>
            <person name="Oishi K."/>
            <person name="Shin-I T."/>
            <person name="Kuroki Y."/>
            <person name="Toyoda A."/>
            <person name="Suzuki Y."/>
            <person name="Hashimoto A."/>
            <person name="Yamaguchi K."/>
            <person name="Sugano A."/>
            <person name="Kohara Y."/>
            <person name="Fujiyama A."/>
            <person name="Anterola A."/>
            <person name="Aoki S."/>
            <person name="Ashton N."/>
            <person name="Barbazuk W.B."/>
            <person name="Barker E."/>
            <person name="Bennetzen J."/>
            <person name="Bezanilla M."/>
            <person name="Blankenship R."/>
            <person name="Cho S.H."/>
            <person name="Dutcher S."/>
            <person name="Estelle M."/>
            <person name="Fawcett J.A."/>
            <person name="Gundlach H."/>
            <person name="Hanada K."/>
            <person name="Heyl A."/>
            <person name="Hicks K.A."/>
            <person name="Hugh J."/>
            <person name="Lohr M."/>
            <person name="Mayer K."/>
            <person name="Melkozernov A."/>
            <person name="Murata T."/>
            <person name="Nelson D."/>
            <person name="Pils B."/>
            <person name="Prigge M."/>
            <person name="Reiss B."/>
            <person name="Renner T."/>
            <person name="Rombauts S."/>
            <person name="Rushton P."/>
            <person name="Sanderfoot A."/>
            <person name="Schween G."/>
            <person name="Shiu S.-H."/>
            <person name="Stueber K."/>
            <person name="Theodoulou F.L."/>
            <person name="Tu H."/>
            <person name="Van de Peer Y."/>
            <person name="Verrier P.J."/>
            <person name="Waters E."/>
            <person name="Wood A."/>
            <person name="Yang L."/>
            <person name="Cove D."/>
            <person name="Cuming A."/>
            <person name="Hasebe M."/>
            <person name="Lucas S."/>
            <person name="Mishler D.B."/>
            <person name="Reski R."/>
            <person name="Grigoriev I."/>
            <person name="Quatrano R.S."/>
            <person name="Boore J.L."/>
        </authorList>
    </citation>
    <scope>NUCLEOTIDE SEQUENCE [LARGE SCALE GENOMIC DNA]</scope>
    <source>
        <strain evidence="4 5">cv. Gransden 2004</strain>
    </source>
</reference>
<accession>A9T0M4</accession>
<sequence length="231" mass="25031">MAEQSYPHAQNPAGMNTGNDGGYVQPPENIHQTTGLSGDHQAVVGQQYVAHAPMTYAISQKVSIKDGDWAIVDQNGNSSFKVSGKIASMRDKRYLKDAAGNKILTLKKKLITMHNSWEILAGDGSNVLATCKKSSLVQVKTAMDVMLASSTSGKNTPDYQVKGDFFNYNIAIYRGTEEAAVVTRQINVRSQILDKDSFGVTIHPGVDQALIFALIVVMDEIFLDGDSSDSD</sequence>
<dbReference type="InterPro" id="IPR025659">
    <property type="entry name" value="Tubby-like_C"/>
</dbReference>
<name>A9T0M4_PHYPA</name>
<dbReference type="eggNOG" id="ENOG502QUU9">
    <property type="taxonomic scope" value="Eukaryota"/>
</dbReference>
<evidence type="ECO:0000313" key="3">
    <source>
        <dbReference type="EMBL" id="PNR63331.1"/>
    </source>
</evidence>
<protein>
    <recommendedName>
        <fullName evidence="6">Protein LURP-one-related 15</fullName>
    </recommendedName>
</protein>
<reference evidence="3 5" key="2">
    <citation type="journal article" date="2018" name="Plant J.">
        <title>The Physcomitrella patens chromosome-scale assembly reveals moss genome structure and evolution.</title>
        <authorList>
            <person name="Lang D."/>
            <person name="Ullrich K.K."/>
            <person name="Murat F."/>
            <person name="Fuchs J."/>
            <person name="Jenkins J."/>
            <person name="Haas F.B."/>
            <person name="Piednoel M."/>
            <person name="Gundlach H."/>
            <person name="Van Bel M."/>
            <person name="Meyberg R."/>
            <person name="Vives C."/>
            <person name="Morata J."/>
            <person name="Symeonidi A."/>
            <person name="Hiss M."/>
            <person name="Muchero W."/>
            <person name="Kamisugi Y."/>
            <person name="Saleh O."/>
            <person name="Blanc G."/>
            <person name="Decker E.L."/>
            <person name="van Gessel N."/>
            <person name="Grimwood J."/>
            <person name="Hayes R.D."/>
            <person name="Graham S.W."/>
            <person name="Gunter L.E."/>
            <person name="McDaniel S.F."/>
            <person name="Hoernstein S.N.W."/>
            <person name="Larsson A."/>
            <person name="Li F.W."/>
            <person name="Perroud P.F."/>
            <person name="Phillips J."/>
            <person name="Ranjan P."/>
            <person name="Rokshar D.S."/>
            <person name="Rothfels C.J."/>
            <person name="Schneider L."/>
            <person name="Shu S."/>
            <person name="Stevenson D.W."/>
            <person name="Thummler F."/>
            <person name="Tillich M."/>
            <person name="Villarreal Aguilar J.C."/>
            <person name="Widiez T."/>
            <person name="Wong G.K."/>
            <person name="Wymore A."/>
            <person name="Zhang Y."/>
            <person name="Zimmer A.D."/>
            <person name="Quatrano R.S."/>
            <person name="Mayer K.F.X."/>
            <person name="Goodstein D."/>
            <person name="Casacuberta J.M."/>
            <person name="Vandepoele K."/>
            <person name="Reski R."/>
            <person name="Cuming A.C."/>
            <person name="Tuskan G.A."/>
            <person name="Maumus F."/>
            <person name="Salse J."/>
            <person name="Schmutz J."/>
            <person name="Rensing S.A."/>
        </authorList>
    </citation>
    <scope>NUCLEOTIDE SEQUENCE [LARGE SCALE GENOMIC DNA]</scope>
    <source>
        <strain evidence="4 5">cv. Gransden 2004</strain>
    </source>
</reference>
<dbReference type="OMA" id="HRRWHVY"/>
<dbReference type="SUPFAM" id="SSF54518">
    <property type="entry name" value="Tubby C-terminal domain-like"/>
    <property type="match status" value="1"/>
</dbReference>
<feature type="region of interest" description="Disordered" evidence="2">
    <location>
        <begin position="1"/>
        <end position="35"/>
    </location>
</feature>
<dbReference type="InterPro" id="IPR007612">
    <property type="entry name" value="LOR"/>
</dbReference>
<dbReference type="EMBL" id="ABEU02000001">
    <property type="protein sequence ID" value="PNR63331.1"/>
    <property type="molecule type" value="Genomic_DNA"/>
</dbReference>
<dbReference type="EnsemblPlants" id="Pp3c1_37850V3.2">
    <property type="protein sequence ID" value="Pp3c1_37850V3.2"/>
    <property type="gene ID" value="Pp3c1_37850"/>
</dbReference>
<dbReference type="InterPro" id="IPR038595">
    <property type="entry name" value="LOR_sf"/>
</dbReference>
<dbReference type="HOGENOM" id="CLU_063146_5_2_1"/>
<dbReference type="PANTHER" id="PTHR31087:SF85">
    <property type="entry name" value="PROTEIN LURP-ONE-RELATED 7"/>
    <property type="match status" value="1"/>
</dbReference>
<dbReference type="PANTHER" id="PTHR31087">
    <property type="match status" value="1"/>
</dbReference>
<evidence type="ECO:0000256" key="1">
    <source>
        <dbReference type="ARBA" id="ARBA00005437"/>
    </source>
</evidence>
<evidence type="ECO:0000256" key="2">
    <source>
        <dbReference type="SAM" id="MobiDB-lite"/>
    </source>
</evidence>
<dbReference type="GeneID" id="112290639"/>
<dbReference type="Pfam" id="PF04525">
    <property type="entry name" value="LOR"/>
    <property type="match status" value="1"/>
</dbReference>
<keyword evidence="5" id="KW-1185">Reference proteome</keyword>
<dbReference type="Gene3D" id="2.40.160.200">
    <property type="entry name" value="LURP1-related"/>
    <property type="match status" value="1"/>
</dbReference>
<dbReference type="AlphaFoldDB" id="A9T0M4"/>
<dbReference type="EnsemblPlants" id="Pp3c1_37850V3.1">
    <property type="protein sequence ID" value="Pp3c1_37850V3.1"/>
    <property type="gene ID" value="Pp3c1_37850"/>
</dbReference>
<dbReference type="RefSeq" id="XP_024392911.1">
    <property type="nucleotide sequence ID" value="XM_024537143.2"/>
</dbReference>
<evidence type="ECO:0008006" key="6">
    <source>
        <dbReference type="Google" id="ProtNLM"/>
    </source>
</evidence>
<reference evidence="4" key="3">
    <citation type="submission" date="2020-12" db="UniProtKB">
        <authorList>
            <consortium name="EnsemblPlants"/>
        </authorList>
    </citation>
    <scope>IDENTIFICATION</scope>
</reference>
<dbReference type="OrthoDB" id="97518at2759"/>